<evidence type="ECO:0000256" key="4">
    <source>
        <dbReference type="ARBA" id="ARBA00023186"/>
    </source>
</evidence>
<feature type="chain" id="PRO_5040266933" evidence="6">
    <location>
        <begin position="30"/>
        <end position="908"/>
    </location>
</feature>
<dbReference type="SUPFAM" id="SSF53067">
    <property type="entry name" value="Actin-like ATPase domain"/>
    <property type="match status" value="2"/>
</dbReference>
<dbReference type="PRINTS" id="PR00301">
    <property type="entry name" value="HEATSHOCK70"/>
</dbReference>
<dbReference type="PANTHER" id="PTHR45639:SF3">
    <property type="entry name" value="HYPOXIA UP-REGULATED PROTEIN 1"/>
    <property type="match status" value="1"/>
</dbReference>
<dbReference type="GO" id="GO:0030968">
    <property type="term" value="P:endoplasmic reticulum unfolded protein response"/>
    <property type="evidence" value="ECO:0007669"/>
    <property type="project" value="TreeGrafter"/>
</dbReference>
<dbReference type="GO" id="GO:0140662">
    <property type="term" value="F:ATP-dependent protein folding chaperone"/>
    <property type="evidence" value="ECO:0007669"/>
    <property type="project" value="InterPro"/>
</dbReference>
<name>A0A9N8WBM3_9GLOM</name>
<gene>
    <name evidence="7" type="ORF">POCULU_LOCUS1357</name>
</gene>
<dbReference type="GO" id="GO:0034663">
    <property type="term" value="C:endoplasmic reticulum chaperone complex"/>
    <property type="evidence" value="ECO:0007669"/>
    <property type="project" value="TreeGrafter"/>
</dbReference>
<keyword evidence="6" id="KW-0732">Signal</keyword>
<feature type="compositionally biased region" description="Polar residues" evidence="5">
    <location>
        <begin position="893"/>
        <end position="902"/>
    </location>
</feature>
<keyword evidence="4" id="KW-0143">Chaperone</keyword>
<evidence type="ECO:0000256" key="5">
    <source>
        <dbReference type="SAM" id="MobiDB-lite"/>
    </source>
</evidence>
<comment type="caution">
    <text evidence="7">The sequence shown here is derived from an EMBL/GenBank/DDBJ whole genome shotgun (WGS) entry which is preliminary data.</text>
</comment>
<dbReference type="InterPro" id="IPR013126">
    <property type="entry name" value="Hsp_70_fam"/>
</dbReference>
<dbReference type="Proteomes" id="UP000789572">
    <property type="component" value="Unassembled WGS sequence"/>
</dbReference>
<keyword evidence="3" id="KW-0067">ATP-binding</keyword>
<accession>A0A9N8WBM3</accession>
<evidence type="ECO:0000313" key="7">
    <source>
        <dbReference type="EMBL" id="CAG8477408.1"/>
    </source>
</evidence>
<dbReference type="PANTHER" id="PTHR45639">
    <property type="entry name" value="HSC70CB, ISOFORM G-RELATED"/>
    <property type="match status" value="1"/>
</dbReference>
<dbReference type="Gene3D" id="3.30.420.40">
    <property type="match status" value="2"/>
</dbReference>
<evidence type="ECO:0000256" key="1">
    <source>
        <dbReference type="ARBA" id="ARBA00022741"/>
    </source>
</evidence>
<dbReference type="CDD" id="cd10230">
    <property type="entry name" value="ASKHA_NBD_HSP70_HYOU1"/>
    <property type="match status" value="1"/>
</dbReference>
<dbReference type="InterPro" id="IPR029047">
    <property type="entry name" value="HSP70_peptide-bd_sf"/>
</dbReference>
<dbReference type="Gene3D" id="3.90.640.10">
    <property type="entry name" value="Actin, Chain A, domain 4"/>
    <property type="match status" value="1"/>
</dbReference>
<dbReference type="OrthoDB" id="10262720at2759"/>
<dbReference type="InterPro" id="IPR043129">
    <property type="entry name" value="ATPase_NBD"/>
</dbReference>
<dbReference type="EMBL" id="CAJVPJ010000100">
    <property type="protein sequence ID" value="CAG8477408.1"/>
    <property type="molecule type" value="Genomic_DNA"/>
</dbReference>
<evidence type="ECO:0000313" key="8">
    <source>
        <dbReference type="Proteomes" id="UP000789572"/>
    </source>
</evidence>
<dbReference type="InterPro" id="IPR029048">
    <property type="entry name" value="HSP70_C_sf"/>
</dbReference>
<protein>
    <submittedName>
        <fullName evidence="7">9329_t:CDS:1</fullName>
    </submittedName>
</protein>
<evidence type="ECO:0000256" key="2">
    <source>
        <dbReference type="ARBA" id="ARBA00022824"/>
    </source>
</evidence>
<reference evidence="7" key="1">
    <citation type="submission" date="2021-06" db="EMBL/GenBank/DDBJ databases">
        <authorList>
            <person name="Kallberg Y."/>
            <person name="Tangrot J."/>
            <person name="Rosling A."/>
        </authorList>
    </citation>
    <scope>NUCLEOTIDE SEQUENCE</scope>
    <source>
        <strain evidence="7">IA702</strain>
    </source>
</reference>
<keyword evidence="8" id="KW-1185">Reference proteome</keyword>
<dbReference type="FunFam" id="3.90.640.10:FF:000004">
    <property type="entry name" value="Heat shock 70 kDa protein 4"/>
    <property type="match status" value="1"/>
</dbReference>
<dbReference type="GO" id="GO:0005524">
    <property type="term" value="F:ATP binding"/>
    <property type="evidence" value="ECO:0007669"/>
    <property type="project" value="UniProtKB-KW"/>
</dbReference>
<feature type="compositionally biased region" description="Polar residues" evidence="5">
    <location>
        <begin position="604"/>
        <end position="628"/>
    </location>
</feature>
<dbReference type="Pfam" id="PF00012">
    <property type="entry name" value="HSP70"/>
    <property type="match status" value="1"/>
</dbReference>
<dbReference type="Gene3D" id="3.30.30.30">
    <property type="match status" value="1"/>
</dbReference>
<keyword evidence="2" id="KW-0256">Endoplasmic reticulum</keyword>
<feature type="region of interest" description="Disordered" evidence="5">
    <location>
        <begin position="589"/>
        <end position="630"/>
    </location>
</feature>
<dbReference type="AlphaFoldDB" id="A0A9N8WBM3"/>
<proteinExistence type="predicted"/>
<feature type="signal peptide" evidence="6">
    <location>
        <begin position="1"/>
        <end position="29"/>
    </location>
</feature>
<evidence type="ECO:0000256" key="6">
    <source>
        <dbReference type="SAM" id="SignalP"/>
    </source>
</evidence>
<organism evidence="7 8">
    <name type="scientific">Paraglomus occultum</name>
    <dbReference type="NCBI Taxonomy" id="144539"/>
    <lineage>
        <taxon>Eukaryota</taxon>
        <taxon>Fungi</taxon>
        <taxon>Fungi incertae sedis</taxon>
        <taxon>Mucoromycota</taxon>
        <taxon>Glomeromycotina</taxon>
        <taxon>Glomeromycetes</taxon>
        <taxon>Paraglomerales</taxon>
        <taxon>Paraglomeraceae</taxon>
        <taxon>Paraglomus</taxon>
    </lineage>
</organism>
<sequence length="908" mass="101067">MRVNGLLSSVIGTLLLIALSTIFICECEAALMSIDYGTDWFKVGLIRPAQSLEIVLNSDSKRKTPSILTVRGDVRSYGLDSYALGLRYPLNTYFSLKNVIGKTFDDEDAKQYREMFDNKMIADPIRNTVAFQHNDTTVFGVEELIAMLFSRAKAQAEHIAGETIRDVVITIPPFFNQFERRAILDAANLADLNVLELIHDETAVALNYISTRAKSLTEQPQYYIYYDMGAGNTVASLISFKRVVVKEGRYDRTAVDLEVKSIGYDRTLGGQAFDMRLRKHLATEFEKAYQDKLTTSVFSSPRAMIKLLKEANRVKKILSANKATVASVENLHENLDFRIRITREEFESLIEDLVVRVNKPIEIALSKAQMTLADIQAVIVVGGGVRVPAVQNALNNAVGEDKIARSVNGDEAAALGAVFRAASLSRGFRGQEVRIKDITPYAIEVGYPPEPQETPDALAYQALTIRSDKYPSQSKVFNTVFKDQSPLGARKLVNFKRTSDFDFTLKYKHVLGSETNVNPTEIALAKVSGLADALAQFKDANAAAKHKIRAGIQLSNSGLVTISEAFAEIDEPSLTDKFKSFFGIHSNDTDETVKEVPNPEESANDSNDATENSTASSGTPETQDTAQTKLEPIGLKLDVEYIGIPPMKEDEKQSIITRQVQQDDTAVSRKHVNADEIRKAREEARNSLEAFTYSLQNFLYDDLVIQVSNDDQRNELADKLSKISDWLYEDGETAPTEELKSRLADLRALEKPIAMRRTELLERPKQVEAARGIIQAARELVTKITGMSEDERYHTDEELQELTRLCDSTEEHLNHRLAKQSEIPSWDEPSITVADIKNMYLEVDRGVKALLGKKRPNKPKAQATTVPPPDEGSDEDSAKESESSSDTQEETAPTETQSSPTPDSHDEL</sequence>
<dbReference type="Gene3D" id="2.60.34.10">
    <property type="entry name" value="Substrate Binding Domain Of DNAk, Chain A, domain 1"/>
    <property type="match status" value="1"/>
</dbReference>
<dbReference type="Gene3D" id="1.20.1270.10">
    <property type="match status" value="1"/>
</dbReference>
<keyword evidence="1" id="KW-0547">Nucleotide-binding</keyword>
<evidence type="ECO:0000256" key="3">
    <source>
        <dbReference type="ARBA" id="ARBA00022840"/>
    </source>
</evidence>
<dbReference type="SUPFAM" id="SSF100934">
    <property type="entry name" value="Heat shock protein 70kD (HSP70), C-terminal subdomain"/>
    <property type="match status" value="1"/>
</dbReference>
<feature type="region of interest" description="Disordered" evidence="5">
    <location>
        <begin position="851"/>
        <end position="908"/>
    </location>
</feature>